<organism evidence="1">
    <name type="scientific">Physcomitrium patens</name>
    <name type="common">Spreading-leaved earth moss</name>
    <name type="synonym">Physcomitrella patens</name>
    <dbReference type="NCBI Taxonomy" id="3218"/>
    <lineage>
        <taxon>Eukaryota</taxon>
        <taxon>Viridiplantae</taxon>
        <taxon>Streptophyta</taxon>
        <taxon>Embryophyta</taxon>
        <taxon>Bryophyta</taxon>
        <taxon>Bryophytina</taxon>
        <taxon>Bryopsida</taxon>
        <taxon>Funariidae</taxon>
        <taxon>Funariales</taxon>
        <taxon>Funariaceae</taxon>
        <taxon>Physcomitrium</taxon>
    </lineage>
</organism>
<proteinExistence type="predicted"/>
<evidence type="ECO:0000313" key="1">
    <source>
        <dbReference type="EMBL" id="PNR57943.1"/>
    </source>
</evidence>
<evidence type="ECO:0000313" key="3">
    <source>
        <dbReference type="Proteomes" id="UP000006727"/>
    </source>
</evidence>
<name>A0A2K1KVZ0_PHYPA</name>
<protein>
    <submittedName>
        <fullName evidence="1 2">Uncharacterized protein</fullName>
    </submittedName>
</protein>
<dbReference type="InParanoid" id="A0A2K1KVZ0"/>
<dbReference type="Proteomes" id="UP000006727">
    <property type="component" value="Chromosome 3"/>
</dbReference>
<reference evidence="1 3" key="2">
    <citation type="journal article" date="2018" name="Plant J.">
        <title>The Physcomitrella patens chromosome-scale assembly reveals moss genome structure and evolution.</title>
        <authorList>
            <person name="Lang D."/>
            <person name="Ullrich K.K."/>
            <person name="Murat F."/>
            <person name="Fuchs J."/>
            <person name="Jenkins J."/>
            <person name="Haas F.B."/>
            <person name="Piednoel M."/>
            <person name="Gundlach H."/>
            <person name="Van Bel M."/>
            <person name="Meyberg R."/>
            <person name="Vives C."/>
            <person name="Morata J."/>
            <person name="Symeonidi A."/>
            <person name="Hiss M."/>
            <person name="Muchero W."/>
            <person name="Kamisugi Y."/>
            <person name="Saleh O."/>
            <person name="Blanc G."/>
            <person name="Decker E.L."/>
            <person name="van Gessel N."/>
            <person name="Grimwood J."/>
            <person name="Hayes R.D."/>
            <person name="Graham S.W."/>
            <person name="Gunter L.E."/>
            <person name="McDaniel S.F."/>
            <person name="Hoernstein S.N.W."/>
            <person name="Larsson A."/>
            <person name="Li F.W."/>
            <person name="Perroud P.F."/>
            <person name="Phillips J."/>
            <person name="Ranjan P."/>
            <person name="Rokshar D.S."/>
            <person name="Rothfels C.J."/>
            <person name="Schneider L."/>
            <person name="Shu S."/>
            <person name="Stevenson D.W."/>
            <person name="Thummler F."/>
            <person name="Tillich M."/>
            <person name="Villarreal Aguilar J.C."/>
            <person name="Widiez T."/>
            <person name="Wong G.K."/>
            <person name="Wymore A."/>
            <person name="Zhang Y."/>
            <person name="Zimmer A.D."/>
            <person name="Quatrano R.S."/>
            <person name="Mayer K.F.X."/>
            <person name="Goodstein D."/>
            <person name="Casacuberta J.M."/>
            <person name="Vandepoele K."/>
            <person name="Reski R."/>
            <person name="Cuming A.C."/>
            <person name="Tuskan G.A."/>
            <person name="Maumus F."/>
            <person name="Salse J."/>
            <person name="Schmutz J."/>
            <person name="Rensing S.A."/>
        </authorList>
    </citation>
    <scope>NUCLEOTIDE SEQUENCE [LARGE SCALE GENOMIC DNA]</scope>
    <source>
        <strain evidence="2 3">cv. Gransden 2004</strain>
    </source>
</reference>
<reference evidence="2" key="3">
    <citation type="submission" date="2020-12" db="UniProtKB">
        <authorList>
            <consortium name="EnsemblPlants"/>
        </authorList>
    </citation>
    <scope>IDENTIFICATION</scope>
</reference>
<dbReference type="EnsemblPlants" id="Pp3c3_25270V3.1">
    <property type="protein sequence ID" value="Pp3c3_25270V3.1"/>
    <property type="gene ID" value="Pp3c3_25270"/>
</dbReference>
<dbReference type="EMBL" id="ABEU02000003">
    <property type="protein sequence ID" value="PNR57943.1"/>
    <property type="molecule type" value="Genomic_DNA"/>
</dbReference>
<gene>
    <name evidence="1" type="ORF">PHYPA_004937</name>
</gene>
<dbReference type="Gramene" id="Pp3c3_25270V3.1">
    <property type="protein sequence ID" value="Pp3c3_25270V3.1"/>
    <property type="gene ID" value="Pp3c3_25270"/>
</dbReference>
<dbReference type="AlphaFoldDB" id="A0A2K1KVZ0"/>
<accession>A0A2K1KVZ0</accession>
<keyword evidence="3" id="KW-1185">Reference proteome</keyword>
<sequence length="87" mass="9738">MTQRLCHPPTSPYRTAIVTQTIIDRPNGKSTLTRFFNLCVRKTNDPSSCHVLEGAFNDQICCVKSCPDFSELAASHGLFKRHTALNE</sequence>
<evidence type="ECO:0000313" key="2">
    <source>
        <dbReference type="EnsemblPlants" id="Pp3c3_25270V3.1"/>
    </source>
</evidence>
<reference evidence="1 3" key="1">
    <citation type="journal article" date="2008" name="Science">
        <title>The Physcomitrella genome reveals evolutionary insights into the conquest of land by plants.</title>
        <authorList>
            <person name="Rensing S."/>
            <person name="Lang D."/>
            <person name="Zimmer A."/>
            <person name="Terry A."/>
            <person name="Salamov A."/>
            <person name="Shapiro H."/>
            <person name="Nishiyama T."/>
            <person name="Perroud P.-F."/>
            <person name="Lindquist E."/>
            <person name="Kamisugi Y."/>
            <person name="Tanahashi T."/>
            <person name="Sakakibara K."/>
            <person name="Fujita T."/>
            <person name="Oishi K."/>
            <person name="Shin-I T."/>
            <person name="Kuroki Y."/>
            <person name="Toyoda A."/>
            <person name="Suzuki Y."/>
            <person name="Hashimoto A."/>
            <person name="Yamaguchi K."/>
            <person name="Sugano A."/>
            <person name="Kohara Y."/>
            <person name="Fujiyama A."/>
            <person name="Anterola A."/>
            <person name="Aoki S."/>
            <person name="Ashton N."/>
            <person name="Barbazuk W.B."/>
            <person name="Barker E."/>
            <person name="Bennetzen J."/>
            <person name="Bezanilla M."/>
            <person name="Blankenship R."/>
            <person name="Cho S.H."/>
            <person name="Dutcher S."/>
            <person name="Estelle M."/>
            <person name="Fawcett J.A."/>
            <person name="Gundlach H."/>
            <person name="Hanada K."/>
            <person name="Heyl A."/>
            <person name="Hicks K.A."/>
            <person name="Hugh J."/>
            <person name="Lohr M."/>
            <person name="Mayer K."/>
            <person name="Melkozernov A."/>
            <person name="Murata T."/>
            <person name="Nelson D."/>
            <person name="Pils B."/>
            <person name="Prigge M."/>
            <person name="Reiss B."/>
            <person name="Renner T."/>
            <person name="Rombauts S."/>
            <person name="Rushton P."/>
            <person name="Sanderfoot A."/>
            <person name="Schween G."/>
            <person name="Shiu S.-H."/>
            <person name="Stueber K."/>
            <person name="Theodoulou F.L."/>
            <person name="Tu H."/>
            <person name="Van de Peer Y."/>
            <person name="Verrier P.J."/>
            <person name="Waters E."/>
            <person name="Wood A."/>
            <person name="Yang L."/>
            <person name="Cove D."/>
            <person name="Cuming A."/>
            <person name="Hasebe M."/>
            <person name="Lucas S."/>
            <person name="Mishler D.B."/>
            <person name="Reski R."/>
            <person name="Grigoriev I."/>
            <person name="Quatrano R.S."/>
            <person name="Boore J.L."/>
        </authorList>
    </citation>
    <scope>NUCLEOTIDE SEQUENCE [LARGE SCALE GENOMIC DNA]</scope>
    <source>
        <strain evidence="2 3">cv. Gransden 2004</strain>
    </source>
</reference>